<dbReference type="InterPro" id="IPR005158">
    <property type="entry name" value="BTAD"/>
</dbReference>
<dbReference type="SMART" id="SM01043">
    <property type="entry name" value="BTAD"/>
    <property type="match status" value="1"/>
</dbReference>
<dbReference type="InterPro" id="IPR027417">
    <property type="entry name" value="P-loop_NTPase"/>
</dbReference>
<dbReference type="Pfam" id="PF00931">
    <property type="entry name" value="NB-ARC"/>
    <property type="match status" value="1"/>
</dbReference>
<dbReference type="SUPFAM" id="SSF46894">
    <property type="entry name" value="C-terminal effector domain of the bipartite response regulators"/>
    <property type="match status" value="1"/>
</dbReference>
<dbReference type="Gene3D" id="3.40.50.300">
    <property type="entry name" value="P-loop containing nucleotide triphosphate hydrolases"/>
    <property type="match status" value="1"/>
</dbReference>
<evidence type="ECO:0000313" key="2">
    <source>
        <dbReference type="EMBL" id="VAW31782.1"/>
    </source>
</evidence>
<sequence>MNQLNLTLLGMPQIKVDDRPITNLPSRKARALLIYLALTRQTHSRQHLAGFLWGEMTEEKARRNLRVLLTRLRKQLEPFLSIERRELGINLDSDVWIDVDEFEACLALAEPTLQQLHRAAKLYQNHFLDGFALRDALLFEEWQRPLQERYRQLAMDALYRLAVYHTKQKQYGMGIDFTGQLLVLEPWMEEAHRQMMLLQALSGQRTAALAQYEACRAVLLEEIGVEPSEATTALYQQILNEEIDADMDRPAIIPSSEPVAWTPPFQPPARPPHFVGRVALQDEIAGVLKTAPTPSRGQVVSSQIHALVGMGGVGKSTLANQLAHTLRDDFPDGVLWANVAASEPMSVLESWAQLYGYDFTRIADVENMAAAFQGVLADKSVLIVLDDVTSAARIRPLLPTGDHNHVLLTTPATRIWPMRFMQKYGRWRSFHRKTAVCCLAIFLAKIGSMQSQMPPMKFASCCKICRWRSKSRRSGLNPVLAAAWLT</sequence>
<dbReference type="AlphaFoldDB" id="A0A3B0UZ77"/>
<evidence type="ECO:0000259" key="1">
    <source>
        <dbReference type="SMART" id="SM01043"/>
    </source>
</evidence>
<dbReference type="InterPro" id="IPR016032">
    <property type="entry name" value="Sig_transdc_resp-reg_C-effctor"/>
</dbReference>
<dbReference type="SUPFAM" id="SSF52540">
    <property type="entry name" value="P-loop containing nucleoside triphosphate hydrolases"/>
    <property type="match status" value="1"/>
</dbReference>
<dbReference type="GO" id="GO:0043531">
    <property type="term" value="F:ADP binding"/>
    <property type="evidence" value="ECO:0007669"/>
    <property type="project" value="InterPro"/>
</dbReference>
<dbReference type="Gene3D" id="1.25.40.10">
    <property type="entry name" value="Tetratricopeptide repeat domain"/>
    <property type="match status" value="1"/>
</dbReference>
<dbReference type="GO" id="GO:0003677">
    <property type="term" value="F:DNA binding"/>
    <property type="evidence" value="ECO:0007669"/>
    <property type="project" value="InterPro"/>
</dbReference>
<accession>A0A3B0UZ77</accession>
<feature type="domain" description="Bacterial transcriptional activator" evidence="1">
    <location>
        <begin position="97"/>
        <end position="239"/>
    </location>
</feature>
<proteinExistence type="predicted"/>
<protein>
    <recommendedName>
        <fullName evidence="1">Bacterial transcriptional activator domain-containing protein</fullName>
    </recommendedName>
</protein>
<dbReference type="PANTHER" id="PTHR35807">
    <property type="entry name" value="TRANSCRIPTIONAL REGULATOR REDD-RELATED"/>
    <property type="match status" value="1"/>
</dbReference>
<dbReference type="SUPFAM" id="SSF48452">
    <property type="entry name" value="TPR-like"/>
    <property type="match status" value="1"/>
</dbReference>
<dbReference type="InterPro" id="IPR002182">
    <property type="entry name" value="NB-ARC"/>
</dbReference>
<dbReference type="InterPro" id="IPR051677">
    <property type="entry name" value="AfsR-DnrI-RedD_regulator"/>
</dbReference>
<dbReference type="GO" id="GO:0006355">
    <property type="term" value="P:regulation of DNA-templated transcription"/>
    <property type="evidence" value="ECO:0007669"/>
    <property type="project" value="InterPro"/>
</dbReference>
<dbReference type="PRINTS" id="PR00364">
    <property type="entry name" value="DISEASERSIST"/>
</dbReference>
<dbReference type="InterPro" id="IPR011990">
    <property type="entry name" value="TPR-like_helical_dom_sf"/>
</dbReference>
<dbReference type="Gene3D" id="1.10.10.10">
    <property type="entry name" value="Winged helix-like DNA-binding domain superfamily/Winged helix DNA-binding domain"/>
    <property type="match status" value="1"/>
</dbReference>
<organism evidence="2">
    <name type="scientific">hydrothermal vent metagenome</name>
    <dbReference type="NCBI Taxonomy" id="652676"/>
    <lineage>
        <taxon>unclassified sequences</taxon>
        <taxon>metagenomes</taxon>
        <taxon>ecological metagenomes</taxon>
    </lineage>
</organism>
<dbReference type="InterPro" id="IPR036388">
    <property type="entry name" value="WH-like_DNA-bd_sf"/>
</dbReference>
<name>A0A3B0UZ77_9ZZZZ</name>
<reference evidence="2" key="1">
    <citation type="submission" date="2018-06" db="EMBL/GenBank/DDBJ databases">
        <authorList>
            <person name="Zhirakovskaya E."/>
        </authorList>
    </citation>
    <scope>NUCLEOTIDE SEQUENCE</scope>
</reference>
<dbReference type="EMBL" id="UOEU01000288">
    <property type="protein sequence ID" value="VAW31782.1"/>
    <property type="molecule type" value="Genomic_DNA"/>
</dbReference>
<dbReference type="Pfam" id="PF03704">
    <property type="entry name" value="BTAD"/>
    <property type="match status" value="1"/>
</dbReference>
<gene>
    <name evidence="2" type="ORF">MNBD_CHLOROFLEXI01-1869</name>
</gene>